<dbReference type="GO" id="GO:0016787">
    <property type="term" value="F:hydrolase activity"/>
    <property type="evidence" value="ECO:0007669"/>
    <property type="project" value="UniProtKB-KW"/>
</dbReference>
<dbReference type="OrthoDB" id="659408at2"/>
<dbReference type="EMBL" id="CP034951">
    <property type="protein sequence ID" value="QAA83051.1"/>
    <property type="molecule type" value="Genomic_DNA"/>
</dbReference>
<sequence length="222" mass="25906">MNYDKSIVYFVPGMAAGSEIFNNIRFPESQYEIRVLEWLIPEKNESLTEYAYRMSLRIKDPNAILIGVSFGGVVVQEMSQFLSLKKLIIISSVKNRFELPRRMKIAAWTKLYKLAPTSLVLIVEDLTKFSIGPKSKKRLAMYQQYLHVRDRQYLRWALEKMVTWDREEEIPGVVHIHGEKDSVFPIKYISHCKVIPKGTHIMILNRGREISQLLLQIFNQTA</sequence>
<evidence type="ECO:0000313" key="2">
    <source>
        <dbReference type="Proteomes" id="UP000285517"/>
    </source>
</evidence>
<gene>
    <name evidence="1" type="ORF">EI546_15610</name>
</gene>
<dbReference type="KEGG" id="aev:EI546_15610"/>
<proteinExistence type="predicted"/>
<accession>A0A410G751</accession>
<organism evidence="1 2">
    <name type="scientific">Aequorivita ciconiae</name>
    <dbReference type="NCBI Taxonomy" id="2494375"/>
    <lineage>
        <taxon>Bacteria</taxon>
        <taxon>Pseudomonadati</taxon>
        <taxon>Bacteroidota</taxon>
        <taxon>Flavobacteriia</taxon>
        <taxon>Flavobacteriales</taxon>
        <taxon>Flavobacteriaceae</taxon>
        <taxon>Aequorivita</taxon>
    </lineage>
</organism>
<keyword evidence="2" id="KW-1185">Reference proteome</keyword>
<dbReference type="SUPFAM" id="SSF53474">
    <property type="entry name" value="alpha/beta-Hydrolases"/>
    <property type="match status" value="1"/>
</dbReference>
<reference evidence="1 2" key="1">
    <citation type="submission" date="2019-01" db="EMBL/GenBank/DDBJ databases">
        <title>Complete genome sequencing of Aequorivita sp. H23M31.</title>
        <authorList>
            <person name="Bae J.-W."/>
        </authorList>
    </citation>
    <scope>NUCLEOTIDE SEQUENCE [LARGE SCALE GENOMIC DNA]</scope>
    <source>
        <strain evidence="1 2">H23M31</strain>
    </source>
</reference>
<keyword evidence="1" id="KW-0378">Hydrolase</keyword>
<dbReference type="InterPro" id="IPR029058">
    <property type="entry name" value="AB_hydrolase_fold"/>
</dbReference>
<protein>
    <submittedName>
        <fullName evidence="1">Alpha/beta hydrolase</fullName>
    </submittedName>
</protein>
<evidence type="ECO:0000313" key="1">
    <source>
        <dbReference type="EMBL" id="QAA83051.1"/>
    </source>
</evidence>
<dbReference type="Gene3D" id="3.40.50.1820">
    <property type="entry name" value="alpha/beta hydrolase"/>
    <property type="match status" value="1"/>
</dbReference>
<dbReference type="RefSeq" id="WP_128251414.1">
    <property type="nucleotide sequence ID" value="NZ_CP034951.1"/>
</dbReference>
<dbReference type="AlphaFoldDB" id="A0A410G751"/>
<name>A0A410G751_9FLAO</name>
<dbReference type="Proteomes" id="UP000285517">
    <property type="component" value="Chromosome"/>
</dbReference>